<proteinExistence type="predicted"/>
<dbReference type="RefSeq" id="WP_186598484.1">
    <property type="nucleotide sequence ID" value="NZ_JABWRS010000005.1"/>
</dbReference>
<dbReference type="PANTHER" id="PTHR34309:SF1">
    <property type="entry name" value="PROTEIN GLCG"/>
    <property type="match status" value="1"/>
</dbReference>
<dbReference type="InterPro" id="IPR038084">
    <property type="entry name" value="PduO/GlcC-like_sf"/>
</dbReference>
<organism evidence="1 2">
    <name type="scientific">Pseudomonas taiwanensis</name>
    <dbReference type="NCBI Taxonomy" id="470150"/>
    <lineage>
        <taxon>Bacteria</taxon>
        <taxon>Pseudomonadati</taxon>
        <taxon>Pseudomonadota</taxon>
        <taxon>Gammaproteobacteria</taxon>
        <taxon>Pseudomonadales</taxon>
        <taxon>Pseudomonadaceae</taxon>
        <taxon>Pseudomonas</taxon>
    </lineage>
</organism>
<dbReference type="EMBL" id="JABWRS010000005">
    <property type="protein sequence ID" value="MBC3475631.1"/>
    <property type="molecule type" value="Genomic_DNA"/>
</dbReference>
<evidence type="ECO:0000313" key="2">
    <source>
        <dbReference type="Proteomes" id="UP000628086"/>
    </source>
</evidence>
<protein>
    <submittedName>
        <fullName evidence="1">Heme-binding protein</fullName>
    </submittedName>
</protein>
<dbReference type="InterPro" id="IPR052517">
    <property type="entry name" value="GlcG_carb_metab_protein"/>
</dbReference>
<dbReference type="Pfam" id="PF03928">
    <property type="entry name" value="HbpS-like"/>
    <property type="match status" value="1"/>
</dbReference>
<comment type="caution">
    <text evidence="1">The sequence shown here is derived from an EMBL/GenBank/DDBJ whole genome shotgun (WGS) entry which is preliminary data.</text>
</comment>
<gene>
    <name evidence="1" type="ORF">HU747_08445</name>
</gene>
<keyword evidence="2" id="KW-1185">Reference proteome</keyword>
<accession>A0ABR6V546</accession>
<reference evidence="1 2" key="1">
    <citation type="journal article" date="2020" name="Microorganisms">
        <title>Reliable Identification of Environmental Pseudomonas Isolates Using the rpoD Gene.</title>
        <authorList>
            <consortium name="The Broad Institute Genome Sequencing Platform"/>
            <person name="Girard L."/>
            <person name="Lood C."/>
            <person name="Rokni-Zadeh H."/>
            <person name="van Noort V."/>
            <person name="Lavigne R."/>
            <person name="De Mot R."/>
        </authorList>
    </citation>
    <scope>NUCLEOTIDE SEQUENCE [LARGE SCALE GENOMIC DNA]</scope>
    <source>
        <strain evidence="1 2">RW7P2</strain>
    </source>
</reference>
<evidence type="ECO:0000313" key="1">
    <source>
        <dbReference type="EMBL" id="MBC3475631.1"/>
    </source>
</evidence>
<dbReference type="Gene3D" id="3.30.450.150">
    <property type="entry name" value="Haem-degrading domain"/>
    <property type="match status" value="1"/>
</dbReference>
<dbReference type="PANTHER" id="PTHR34309">
    <property type="entry name" value="SLR1406 PROTEIN"/>
    <property type="match status" value="1"/>
</dbReference>
<sequence>MALYLRQQLTITLELAVEGMQAALEKAQQLNVKVSLVIVDTSGMTIHMSHMDGAPRPSQAIALNKAVTAVGFGRSTSEWTDRLQGCSPAVQVGLPLQPGMALFGGGEPFLANGQVVGAIGVSGSSEANDDLCAKAAAQRIGDLVFVNAM</sequence>
<dbReference type="Proteomes" id="UP000628086">
    <property type="component" value="Unassembled WGS sequence"/>
</dbReference>
<dbReference type="SUPFAM" id="SSF143744">
    <property type="entry name" value="GlcG-like"/>
    <property type="match status" value="1"/>
</dbReference>
<dbReference type="InterPro" id="IPR005624">
    <property type="entry name" value="PduO/GlcC-like"/>
</dbReference>
<name>A0ABR6V546_9PSED</name>